<sequence length="239" mass="27637">MSSAFLGYHDDEVHEETAIVHFRDLQRCWLALFNNHASNMSSTMPLLDALPVAVWSHVLFDEILLGHRWVGHLRCSSVDFLLLTSRGMGHWTLSCIVCLQEHGQNETLDQHLTIGLLYDFKNDCLLPMPLAVACLGFILLFTIIFFNSLVCAFIYVTGRYIYDGLYPEHRWTCNEDEGIMTSTKDSLIARHYTTVYLILDTMRSRIKGKTSTIHRMLRRSLLRSRTTRTWTWTFLCPVS</sequence>
<dbReference type="KEGG" id="lbc:LACBIDRAFT_299119"/>
<dbReference type="RefSeq" id="XP_001882250.1">
    <property type="nucleotide sequence ID" value="XM_001882215.1"/>
</dbReference>
<reference evidence="2 3" key="1">
    <citation type="journal article" date="2008" name="Nature">
        <title>The genome of Laccaria bicolor provides insights into mycorrhizal symbiosis.</title>
        <authorList>
            <person name="Martin F."/>
            <person name="Aerts A."/>
            <person name="Ahren D."/>
            <person name="Brun A."/>
            <person name="Danchin E.G.J."/>
            <person name="Duchaussoy F."/>
            <person name="Gibon J."/>
            <person name="Kohler A."/>
            <person name="Lindquist E."/>
            <person name="Pereda V."/>
            <person name="Salamov A."/>
            <person name="Shapiro H.J."/>
            <person name="Wuyts J."/>
            <person name="Blaudez D."/>
            <person name="Buee M."/>
            <person name="Brokstein P."/>
            <person name="Canbaeck B."/>
            <person name="Cohen D."/>
            <person name="Courty P.E."/>
            <person name="Coutinho P.M."/>
            <person name="Delaruelle C."/>
            <person name="Detter J.C."/>
            <person name="Deveau A."/>
            <person name="DiFazio S."/>
            <person name="Duplessis S."/>
            <person name="Fraissinet-Tachet L."/>
            <person name="Lucic E."/>
            <person name="Frey-Klett P."/>
            <person name="Fourrey C."/>
            <person name="Feussner I."/>
            <person name="Gay G."/>
            <person name="Grimwood J."/>
            <person name="Hoegger P.J."/>
            <person name="Jain P."/>
            <person name="Kilaru S."/>
            <person name="Labbe J."/>
            <person name="Lin Y.C."/>
            <person name="Legue V."/>
            <person name="Le Tacon F."/>
            <person name="Marmeisse R."/>
            <person name="Melayah D."/>
            <person name="Montanini B."/>
            <person name="Muratet M."/>
            <person name="Nehls U."/>
            <person name="Niculita-Hirzel H."/>
            <person name="Oudot-Le Secq M.P."/>
            <person name="Peter M."/>
            <person name="Quesneville H."/>
            <person name="Rajashekar B."/>
            <person name="Reich M."/>
            <person name="Rouhier N."/>
            <person name="Schmutz J."/>
            <person name="Yin T."/>
            <person name="Chalot M."/>
            <person name="Henrissat B."/>
            <person name="Kuees U."/>
            <person name="Lucas S."/>
            <person name="Van de Peer Y."/>
            <person name="Podila G.K."/>
            <person name="Polle A."/>
            <person name="Pukkila P.J."/>
            <person name="Richardson P.M."/>
            <person name="Rouze P."/>
            <person name="Sanders I.R."/>
            <person name="Stajich J.E."/>
            <person name="Tunlid A."/>
            <person name="Tuskan G."/>
            <person name="Grigoriev I.V."/>
        </authorList>
    </citation>
    <scope>NUCLEOTIDE SEQUENCE [LARGE SCALE GENOMIC DNA]</scope>
    <source>
        <strain evidence="3">S238N-H82 / ATCC MYA-4686</strain>
    </source>
</reference>
<dbReference type="EMBL" id="DS547105">
    <property type="protein sequence ID" value="EDR07319.1"/>
    <property type="molecule type" value="Genomic_DNA"/>
</dbReference>
<keyword evidence="1" id="KW-1133">Transmembrane helix</keyword>
<keyword evidence="1" id="KW-0812">Transmembrane</keyword>
<proteinExistence type="predicted"/>
<feature type="transmembrane region" description="Helical" evidence="1">
    <location>
        <begin position="130"/>
        <end position="156"/>
    </location>
</feature>
<evidence type="ECO:0000313" key="3">
    <source>
        <dbReference type="Proteomes" id="UP000001194"/>
    </source>
</evidence>
<keyword evidence="3" id="KW-1185">Reference proteome</keyword>
<evidence type="ECO:0000256" key="1">
    <source>
        <dbReference type="SAM" id="Phobius"/>
    </source>
</evidence>
<accession>B0DE35</accession>
<dbReference type="GeneID" id="6077782"/>
<protein>
    <submittedName>
        <fullName evidence="2">Predicted protein</fullName>
    </submittedName>
</protein>
<evidence type="ECO:0000313" key="2">
    <source>
        <dbReference type="EMBL" id="EDR07319.1"/>
    </source>
</evidence>
<organism evidence="3">
    <name type="scientific">Laccaria bicolor (strain S238N-H82 / ATCC MYA-4686)</name>
    <name type="common">Bicoloured deceiver</name>
    <name type="synonym">Laccaria laccata var. bicolor</name>
    <dbReference type="NCBI Taxonomy" id="486041"/>
    <lineage>
        <taxon>Eukaryota</taxon>
        <taxon>Fungi</taxon>
        <taxon>Dikarya</taxon>
        <taxon>Basidiomycota</taxon>
        <taxon>Agaricomycotina</taxon>
        <taxon>Agaricomycetes</taxon>
        <taxon>Agaricomycetidae</taxon>
        <taxon>Agaricales</taxon>
        <taxon>Agaricineae</taxon>
        <taxon>Hydnangiaceae</taxon>
        <taxon>Laccaria</taxon>
    </lineage>
</organism>
<dbReference type="HOGENOM" id="CLU_1161320_0_0_1"/>
<name>B0DE35_LACBS</name>
<dbReference type="Proteomes" id="UP000001194">
    <property type="component" value="Unassembled WGS sequence"/>
</dbReference>
<dbReference type="InParanoid" id="B0DE35"/>
<dbReference type="AlphaFoldDB" id="B0DE35"/>
<gene>
    <name evidence="2" type="ORF">LACBIDRAFT_299119</name>
</gene>
<keyword evidence="1" id="KW-0472">Membrane</keyword>